<dbReference type="Proteomes" id="UP000077069">
    <property type="component" value="Unassembled WGS sequence"/>
</dbReference>
<dbReference type="STRING" id="1460663.A0A177C256"/>
<feature type="compositionally biased region" description="Polar residues" evidence="1">
    <location>
        <begin position="32"/>
        <end position="41"/>
    </location>
</feature>
<name>A0A177C256_9PLEO</name>
<protein>
    <submittedName>
        <fullName evidence="2">Uncharacterized protein</fullName>
    </submittedName>
</protein>
<dbReference type="RefSeq" id="XP_018031890.1">
    <property type="nucleotide sequence ID" value="XM_018185160.1"/>
</dbReference>
<evidence type="ECO:0000313" key="3">
    <source>
        <dbReference type="Proteomes" id="UP000077069"/>
    </source>
</evidence>
<accession>A0A177C256</accession>
<evidence type="ECO:0000256" key="1">
    <source>
        <dbReference type="SAM" id="MobiDB-lite"/>
    </source>
</evidence>
<feature type="compositionally biased region" description="Acidic residues" evidence="1">
    <location>
        <begin position="17"/>
        <end position="31"/>
    </location>
</feature>
<proteinExistence type="predicted"/>
<gene>
    <name evidence="2" type="ORF">CC84DRAFT_1262581</name>
</gene>
<reference evidence="2 3" key="1">
    <citation type="submission" date="2016-05" db="EMBL/GenBank/DDBJ databases">
        <title>Comparative analysis of secretome profiles of manganese(II)-oxidizing ascomycete fungi.</title>
        <authorList>
            <consortium name="DOE Joint Genome Institute"/>
            <person name="Zeiner C.A."/>
            <person name="Purvine S.O."/>
            <person name="Zink E.M."/>
            <person name="Wu S."/>
            <person name="Pasa-Tolic L."/>
            <person name="Chaput D.L."/>
            <person name="Haridas S."/>
            <person name="Grigoriev I.V."/>
            <person name="Santelli C.M."/>
            <person name="Hansel C.M."/>
        </authorList>
    </citation>
    <scope>NUCLEOTIDE SEQUENCE [LARGE SCALE GENOMIC DNA]</scope>
    <source>
        <strain evidence="2 3">AP3s5-JAC2a</strain>
    </source>
</reference>
<dbReference type="AlphaFoldDB" id="A0A177C256"/>
<evidence type="ECO:0000313" key="2">
    <source>
        <dbReference type="EMBL" id="OAG01525.1"/>
    </source>
</evidence>
<dbReference type="OrthoDB" id="4424523at2759"/>
<dbReference type="EMBL" id="KV441557">
    <property type="protein sequence ID" value="OAG01525.1"/>
    <property type="molecule type" value="Genomic_DNA"/>
</dbReference>
<dbReference type="InParanoid" id="A0A177C256"/>
<feature type="region of interest" description="Disordered" evidence="1">
    <location>
        <begin position="1"/>
        <end position="44"/>
    </location>
</feature>
<dbReference type="GeneID" id="28768646"/>
<organism evidence="2 3">
    <name type="scientific">Paraphaeosphaeria sporulosa</name>
    <dbReference type="NCBI Taxonomy" id="1460663"/>
    <lineage>
        <taxon>Eukaryota</taxon>
        <taxon>Fungi</taxon>
        <taxon>Dikarya</taxon>
        <taxon>Ascomycota</taxon>
        <taxon>Pezizomycotina</taxon>
        <taxon>Dothideomycetes</taxon>
        <taxon>Pleosporomycetidae</taxon>
        <taxon>Pleosporales</taxon>
        <taxon>Massarineae</taxon>
        <taxon>Didymosphaeriaceae</taxon>
        <taxon>Paraphaeosphaeria</taxon>
    </lineage>
</organism>
<keyword evidence="3" id="KW-1185">Reference proteome</keyword>
<sequence>MIMAANAEDGWETASDSGEELDSQTEQENTSETDATVTSRPQAKEIGQDVERIDEVLRNKPNLKFGFVIYRCCAYDNQEKWDRFMKKLRRRTRLNLRDENAEHLYERIDWCVQEDVELAECSVAKVRRRFKKWIEESGEEQYWLPTSRFLACVMVDRHDLKSVLKGPSAEEFDAEGYGSVTLISLDKNEGHMSVGMSYLIPRVYTLLESCGWENFAVGDTDVACP</sequence>